<accession>D6X0H3</accession>
<dbReference type="PhylomeDB" id="D6X0H3"/>
<proteinExistence type="predicted"/>
<keyword evidence="3" id="KW-1185">Reference proteome</keyword>
<evidence type="ECO:0000313" key="3">
    <source>
        <dbReference type="Proteomes" id="UP000007266"/>
    </source>
</evidence>
<protein>
    <recommendedName>
        <fullName evidence="4">Swi5-dependent recombination DNA repair protein 1 homolog</fullName>
    </recommendedName>
</protein>
<reference evidence="2 3" key="1">
    <citation type="journal article" date="2008" name="Nature">
        <title>The genome of the model beetle and pest Tribolium castaneum.</title>
        <authorList>
            <consortium name="Tribolium Genome Sequencing Consortium"/>
            <person name="Richards S."/>
            <person name="Gibbs R.A."/>
            <person name="Weinstock G.M."/>
            <person name="Brown S.J."/>
            <person name="Denell R."/>
            <person name="Beeman R.W."/>
            <person name="Gibbs R."/>
            <person name="Beeman R.W."/>
            <person name="Brown S.J."/>
            <person name="Bucher G."/>
            <person name="Friedrich M."/>
            <person name="Grimmelikhuijzen C.J."/>
            <person name="Klingler M."/>
            <person name="Lorenzen M."/>
            <person name="Richards S."/>
            <person name="Roth S."/>
            <person name="Schroder R."/>
            <person name="Tautz D."/>
            <person name="Zdobnov E.M."/>
            <person name="Muzny D."/>
            <person name="Gibbs R.A."/>
            <person name="Weinstock G.M."/>
            <person name="Attaway T."/>
            <person name="Bell S."/>
            <person name="Buhay C.J."/>
            <person name="Chandrabose M.N."/>
            <person name="Chavez D."/>
            <person name="Clerk-Blankenburg K.P."/>
            <person name="Cree A."/>
            <person name="Dao M."/>
            <person name="Davis C."/>
            <person name="Chacko J."/>
            <person name="Dinh H."/>
            <person name="Dugan-Rocha S."/>
            <person name="Fowler G."/>
            <person name="Garner T.T."/>
            <person name="Garnes J."/>
            <person name="Gnirke A."/>
            <person name="Hawes A."/>
            <person name="Hernandez J."/>
            <person name="Hines S."/>
            <person name="Holder M."/>
            <person name="Hume J."/>
            <person name="Jhangiani S.N."/>
            <person name="Joshi V."/>
            <person name="Khan Z.M."/>
            <person name="Jackson L."/>
            <person name="Kovar C."/>
            <person name="Kowis A."/>
            <person name="Lee S."/>
            <person name="Lewis L.R."/>
            <person name="Margolis J."/>
            <person name="Morgan M."/>
            <person name="Nazareth L.V."/>
            <person name="Nguyen N."/>
            <person name="Okwuonu G."/>
            <person name="Parker D."/>
            <person name="Richards S."/>
            <person name="Ruiz S.J."/>
            <person name="Santibanez J."/>
            <person name="Savard J."/>
            <person name="Scherer S.E."/>
            <person name="Schneider B."/>
            <person name="Sodergren E."/>
            <person name="Tautz D."/>
            <person name="Vattahil S."/>
            <person name="Villasana D."/>
            <person name="White C.S."/>
            <person name="Wright R."/>
            <person name="Park Y."/>
            <person name="Beeman R.W."/>
            <person name="Lord J."/>
            <person name="Oppert B."/>
            <person name="Lorenzen M."/>
            <person name="Brown S."/>
            <person name="Wang L."/>
            <person name="Savard J."/>
            <person name="Tautz D."/>
            <person name="Richards S."/>
            <person name="Weinstock G."/>
            <person name="Gibbs R.A."/>
            <person name="Liu Y."/>
            <person name="Worley K."/>
            <person name="Weinstock G."/>
            <person name="Elsik C.G."/>
            <person name="Reese J.T."/>
            <person name="Elhaik E."/>
            <person name="Landan G."/>
            <person name="Graur D."/>
            <person name="Arensburger P."/>
            <person name="Atkinson P."/>
            <person name="Beeman R.W."/>
            <person name="Beidler J."/>
            <person name="Brown S.J."/>
            <person name="Demuth J.P."/>
            <person name="Drury D.W."/>
            <person name="Du Y.Z."/>
            <person name="Fujiwara H."/>
            <person name="Lorenzen M."/>
            <person name="Maselli V."/>
            <person name="Osanai M."/>
            <person name="Park Y."/>
            <person name="Robertson H.M."/>
            <person name="Tu Z."/>
            <person name="Wang J.J."/>
            <person name="Wang S."/>
            <person name="Richards S."/>
            <person name="Song H."/>
            <person name="Zhang L."/>
            <person name="Sodergren E."/>
            <person name="Werner D."/>
            <person name="Stanke M."/>
            <person name="Morgenstern B."/>
            <person name="Solovyev V."/>
            <person name="Kosarev P."/>
            <person name="Brown G."/>
            <person name="Chen H.C."/>
            <person name="Ermolaeva O."/>
            <person name="Hlavina W."/>
            <person name="Kapustin Y."/>
            <person name="Kiryutin B."/>
            <person name="Kitts P."/>
            <person name="Maglott D."/>
            <person name="Pruitt K."/>
            <person name="Sapojnikov V."/>
            <person name="Souvorov A."/>
            <person name="Mackey A.J."/>
            <person name="Waterhouse R.M."/>
            <person name="Wyder S."/>
            <person name="Zdobnov E.M."/>
            <person name="Zdobnov E.M."/>
            <person name="Wyder S."/>
            <person name="Kriventseva E.V."/>
            <person name="Kadowaki T."/>
            <person name="Bork P."/>
            <person name="Aranda M."/>
            <person name="Bao R."/>
            <person name="Beermann A."/>
            <person name="Berns N."/>
            <person name="Bolognesi R."/>
            <person name="Bonneton F."/>
            <person name="Bopp D."/>
            <person name="Brown S.J."/>
            <person name="Bucher G."/>
            <person name="Butts T."/>
            <person name="Chaumot A."/>
            <person name="Denell R.E."/>
            <person name="Ferrier D.E."/>
            <person name="Friedrich M."/>
            <person name="Gordon C.M."/>
            <person name="Jindra M."/>
            <person name="Klingler M."/>
            <person name="Lan Q."/>
            <person name="Lattorff H.M."/>
            <person name="Laudet V."/>
            <person name="von Levetsow C."/>
            <person name="Liu Z."/>
            <person name="Lutz R."/>
            <person name="Lynch J.A."/>
            <person name="da Fonseca R.N."/>
            <person name="Posnien N."/>
            <person name="Reuter R."/>
            <person name="Roth S."/>
            <person name="Savard J."/>
            <person name="Schinko J.B."/>
            <person name="Schmitt C."/>
            <person name="Schoppmeier M."/>
            <person name="Schroder R."/>
            <person name="Shippy T.D."/>
            <person name="Simonnet F."/>
            <person name="Marques-Souza H."/>
            <person name="Tautz D."/>
            <person name="Tomoyasu Y."/>
            <person name="Trauner J."/>
            <person name="Van der Zee M."/>
            <person name="Vervoort M."/>
            <person name="Wittkopp N."/>
            <person name="Wimmer E.A."/>
            <person name="Yang X."/>
            <person name="Jones A.K."/>
            <person name="Sattelle D.B."/>
            <person name="Ebert P.R."/>
            <person name="Nelson D."/>
            <person name="Scott J.G."/>
            <person name="Beeman R.W."/>
            <person name="Muthukrishnan S."/>
            <person name="Kramer K.J."/>
            <person name="Arakane Y."/>
            <person name="Beeman R.W."/>
            <person name="Zhu Q."/>
            <person name="Hogenkamp D."/>
            <person name="Dixit R."/>
            <person name="Oppert B."/>
            <person name="Jiang H."/>
            <person name="Zou Z."/>
            <person name="Marshall J."/>
            <person name="Elpidina E."/>
            <person name="Vinokurov K."/>
            <person name="Oppert C."/>
            <person name="Zou Z."/>
            <person name="Evans J."/>
            <person name="Lu Z."/>
            <person name="Zhao P."/>
            <person name="Sumathipala N."/>
            <person name="Altincicek B."/>
            <person name="Vilcinskas A."/>
            <person name="Williams M."/>
            <person name="Hultmark D."/>
            <person name="Hetru C."/>
            <person name="Jiang H."/>
            <person name="Grimmelikhuijzen C.J."/>
            <person name="Hauser F."/>
            <person name="Cazzamali G."/>
            <person name="Williamson M."/>
            <person name="Park Y."/>
            <person name="Li B."/>
            <person name="Tanaka Y."/>
            <person name="Predel R."/>
            <person name="Neupert S."/>
            <person name="Schachtner J."/>
            <person name="Verleyen P."/>
            <person name="Raible F."/>
            <person name="Bork P."/>
            <person name="Friedrich M."/>
            <person name="Walden K.K."/>
            <person name="Robertson H.M."/>
            <person name="Angeli S."/>
            <person name="Foret S."/>
            <person name="Bucher G."/>
            <person name="Schuetz S."/>
            <person name="Maleszka R."/>
            <person name="Wimmer E.A."/>
            <person name="Beeman R.W."/>
            <person name="Lorenzen M."/>
            <person name="Tomoyasu Y."/>
            <person name="Miller S.C."/>
            <person name="Grossmann D."/>
            <person name="Bucher G."/>
        </authorList>
    </citation>
    <scope>NUCLEOTIDE SEQUENCE [LARGE SCALE GENOMIC DNA]</scope>
    <source>
        <strain evidence="2 3">Georgia GA2</strain>
    </source>
</reference>
<dbReference type="Proteomes" id="UP000007266">
    <property type="component" value="Linkage group 9"/>
</dbReference>
<dbReference type="OrthoDB" id="10051617at2759"/>
<feature type="compositionally biased region" description="Polar residues" evidence="1">
    <location>
        <begin position="24"/>
        <end position="38"/>
    </location>
</feature>
<evidence type="ECO:0008006" key="4">
    <source>
        <dbReference type="Google" id="ProtNLM"/>
    </source>
</evidence>
<dbReference type="HOGENOM" id="CLU_1995556_0_0_1"/>
<dbReference type="KEGG" id="tca:103314354"/>
<reference evidence="2 3" key="2">
    <citation type="journal article" date="2010" name="Nucleic Acids Res.">
        <title>BeetleBase in 2010: revisions to provide comprehensive genomic information for Tribolium castaneum.</title>
        <authorList>
            <person name="Kim H.S."/>
            <person name="Murphy T."/>
            <person name="Xia J."/>
            <person name="Caragea D."/>
            <person name="Park Y."/>
            <person name="Beeman R.W."/>
            <person name="Lorenzen M.D."/>
            <person name="Butcher S."/>
            <person name="Manak J.R."/>
            <person name="Brown S.J."/>
        </authorList>
    </citation>
    <scope>GENOME REANNOTATION</scope>
    <source>
        <strain evidence="2 3">Georgia GA2</strain>
    </source>
</reference>
<evidence type="ECO:0000256" key="1">
    <source>
        <dbReference type="SAM" id="MobiDB-lite"/>
    </source>
</evidence>
<evidence type="ECO:0000313" key="2">
    <source>
        <dbReference type="EMBL" id="EFA09574.1"/>
    </source>
</evidence>
<gene>
    <name evidence="2" type="primary">AUGUSTUS-3.0.2_11688</name>
    <name evidence="2" type="ORF">TcasGA2_TC011688</name>
</gene>
<dbReference type="EMBL" id="KQ971372">
    <property type="protein sequence ID" value="EFA09574.1"/>
    <property type="molecule type" value="Genomic_DNA"/>
</dbReference>
<dbReference type="AlphaFoldDB" id="D6X0H3"/>
<name>D6X0H3_TRICA</name>
<feature type="region of interest" description="Disordered" evidence="1">
    <location>
        <begin position="1"/>
        <end position="39"/>
    </location>
</feature>
<organism evidence="2 3">
    <name type="scientific">Tribolium castaneum</name>
    <name type="common">Red flour beetle</name>
    <dbReference type="NCBI Taxonomy" id="7070"/>
    <lineage>
        <taxon>Eukaryota</taxon>
        <taxon>Metazoa</taxon>
        <taxon>Ecdysozoa</taxon>
        <taxon>Arthropoda</taxon>
        <taxon>Hexapoda</taxon>
        <taxon>Insecta</taxon>
        <taxon>Pterygota</taxon>
        <taxon>Neoptera</taxon>
        <taxon>Endopterygota</taxon>
        <taxon>Coleoptera</taxon>
        <taxon>Polyphaga</taxon>
        <taxon>Cucujiformia</taxon>
        <taxon>Tenebrionidae</taxon>
        <taxon>Tenebrionidae incertae sedis</taxon>
        <taxon>Tribolium</taxon>
    </lineage>
</organism>
<sequence>MPKTPGKTPSPTLTPIGKKRQSISKKQYTPLKENNSNSDDFENLEKIIKDKEQLIDELKRAEIFKKKNNLKELEKLTALWKAGCMSALNDLLALQPYGITDMATLLMSLNVEPNLITLSEDGDLV</sequence>
<dbReference type="InParanoid" id="D6X0H3"/>